<evidence type="ECO:0000313" key="2">
    <source>
        <dbReference type="EMBL" id="KAJ8332228.1"/>
    </source>
</evidence>
<keyword evidence="1" id="KW-0732">Signal</keyword>
<gene>
    <name evidence="2" type="ORF">SKAU_G00427730</name>
</gene>
<reference evidence="2" key="1">
    <citation type="journal article" date="2023" name="Science">
        <title>Genome structures resolve the early diversification of teleost fishes.</title>
        <authorList>
            <person name="Parey E."/>
            <person name="Louis A."/>
            <person name="Montfort J."/>
            <person name="Bouchez O."/>
            <person name="Roques C."/>
            <person name="Iampietro C."/>
            <person name="Lluch J."/>
            <person name="Castinel A."/>
            <person name="Donnadieu C."/>
            <person name="Desvignes T."/>
            <person name="Floi Bucao C."/>
            <person name="Jouanno E."/>
            <person name="Wen M."/>
            <person name="Mejri S."/>
            <person name="Dirks R."/>
            <person name="Jansen H."/>
            <person name="Henkel C."/>
            <person name="Chen W.J."/>
            <person name="Zahm M."/>
            <person name="Cabau C."/>
            <person name="Klopp C."/>
            <person name="Thompson A.W."/>
            <person name="Robinson-Rechavi M."/>
            <person name="Braasch I."/>
            <person name="Lecointre G."/>
            <person name="Bobe J."/>
            <person name="Postlethwait J.H."/>
            <person name="Berthelot C."/>
            <person name="Roest Crollius H."/>
            <person name="Guiguen Y."/>
        </authorList>
    </citation>
    <scope>NUCLEOTIDE SEQUENCE</scope>
    <source>
        <strain evidence="2">WJC10195</strain>
    </source>
</reference>
<dbReference type="AlphaFoldDB" id="A0A9Q1E4S4"/>
<evidence type="ECO:0000313" key="3">
    <source>
        <dbReference type="Proteomes" id="UP001152622"/>
    </source>
</evidence>
<name>A0A9Q1E4S4_SYNKA</name>
<evidence type="ECO:0008006" key="4">
    <source>
        <dbReference type="Google" id="ProtNLM"/>
    </source>
</evidence>
<proteinExistence type="predicted"/>
<comment type="caution">
    <text evidence="2">The sequence shown here is derived from an EMBL/GenBank/DDBJ whole genome shotgun (WGS) entry which is preliminary data.</text>
</comment>
<accession>A0A9Q1E4S4</accession>
<protein>
    <recommendedName>
        <fullName evidence="4">Secreted protein</fullName>
    </recommendedName>
</protein>
<dbReference type="EMBL" id="JAINUF010000031">
    <property type="protein sequence ID" value="KAJ8332228.1"/>
    <property type="molecule type" value="Genomic_DNA"/>
</dbReference>
<feature type="chain" id="PRO_5040513068" description="Secreted protein" evidence="1">
    <location>
        <begin position="26"/>
        <end position="158"/>
    </location>
</feature>
<sequence>MRVIAYHSLLCLLLWNYPLLQPAQSPTPFALLQRAEAAVWGTLPPPPLLFVMEKPHLDTQRKRSASSKRCTQEKNVLSLLLVTVLSSSSSSCSGISDGRCAVAVGTVGRRDKEKRKKMTGGSLCTRSSHTCSVVTIGTSIKTYINYVFGGRGRGLDSI</sequence>
<keyword evidence="3" id="KW-1185">Reference proteome</keyword>
<organism evidence="2 3">
    <name type="scientific">Synaphobranchus kaupii</name>
    <name type="common">Kaup's arrowtooth eel</name>
    <dbReference type="NCBI Taxonomy" id="118154"/>
    <lineage>
        <taxon>Eukaryota</taxon>
        <taxon>Metazoa</taxon>
        <taxon>Chordata</taxon>
        <taxon>Craniata</taxon>
        <taxon>Vertebrata</taxon>
        <taxon>Euteleostomi</taxon>
        <taxon>Actinopterygii</taxon>
        <taxon>Neopterygii</taxon>
        <taxon>Teleostei</taxon>
        <taxon>Anguilliformes</taxon>
        <taxon>Synaphobranchidae</taxon>
        <taxon>Synaphobranchus</taxon>
    </lineage>
</organism>
<evidence type="ECO:0000256" key="1">
    <source>
        <dbReference type="SAM" id="SignalP"/>
    </source>
</evidence>
<dbReference type="Proteomes" id="UP001152622">
    <property type="component" value="Unassembled WGS sequence"/>
</dbReference>
<feature type="signal peptide" evidence="1">
    <location>
        <begin position="1"/>
        <end position="25"/>
    </location>
</feature>